<comment type="caution">
    <text evidence="2">The sequence shown here is derived from an EMBL/GenBank/DDBJ whole genome shotgun (WGS) entry which is preliminary data.</text>
</comment>
<feature type="compositionally biased region" description="Basic and acidic residues" evidence="1">
    <location>
        <begin position="59"/>
        <end position="71"/>
    </location>
</feature>
<keyword evidence="3" id="KW-1185">Reference proteome</keyword>
<sequence length="78" mass="8450">MNHQRDNLLNILMRKSAASIDSGSDGFISADSLRFDAGLSTQAIRRYLDSGVANGSVDHRQAAAGRRHEYRITGASSD</sequence>
<reference evidence="2 3" key="1">
    <citation type="submission" date="2020-07" db="EMBL/GenBank/DDBJ databases">
        <title>Characterization of Pectobacterium aroidearum strains causing soft rot on Amorphophallus konjac.</title>
        <authorList>
            <person name="Xie H."/>
        </authorList>
    </citation>
    <scope>NUCLEOTIDE SEQUENCE [LARGE SCALE GENOMIC DNA]</scope>
    <source>
        <strain evidence="2 3">MY10</strain>
    </source>
</reference>
<feature type="region of interest" description="Disordered" evidence="1">
    <location>
        <begin position="59"/>
        <end position="78"/>
    </location>
</feature>
<dbReference type="RefSeq" id="WP_181838355.1">
    <property type="nucleotide sequence ID" value="NZ_JACERK010000017.1"/>
</dbReference>
<dbReference type="EMBL" id="JACERK010000017">
    <property type="protein sequence ID" value="MBA5234782.1"/>
    <property type="molecule type" value="Genomic_DNA"/>
</dbReference>
<protein>
    <submittedName>
        <fullName evidence="2">Uncharacterized protein</fullName>
    </submittedName>
</protein>
<proteinExistence type="predicted"/>
<gene>
    <name evidence="2" type="ORF">H2Y56_22125</name>
</gene>
<name>A0ABR5ZJW9_9GAMM</name>
<evidence type="ECO:0000256" key="1">
    <source>
        <dbReference type="SAM" id="MobiDB-lite"/>
    </source>
</evidence>
<organism evidence="2 3">
    <name type="scientific">Pectobacterium aroidearum</name>
    <dbReference type="NCBI Taxonomy" id="1201031"/>
    <lineage>
        <taxon>Bacteria</taxon>
        <taxon>Pseudomonadati</taxon>
        <taxon>Pseudomonadota</taxon>
        <taxon>Gammaproteobacteria</taxon>
        <taxon>Enterobacterales</taxon>
        <taxon>Pectobacteriaceae</taxon>
        <taxon>Pectobacterium</taxon>
    </lineage>
</organism>
<accession>A0ABR5ZJW9</accession>
<evidence type="ECO:0000313" key="2">
    <source>
        <dbReference type="EMBL" id="MBA5234782.1"/>
    </source>
</evidence>
<dbReference type="Proteomes" id="UP000530038">
    <property type="component" value="Unassembled WGS sequence"/>
</dbReference>
<evidence type="ECO:0000313" key="3">
    <source>
        <dbReference type="Proteomes" id="UP000530038"/>
    </source>
</evidence>